<gene>
    <name evidence="1" type="ORF">A4U43_C06F6060</name>
</gene>
<dbReference type="OrthoDB" id="1715687at2759"/>
<proteinExistence type="predicted"/>
<dbReference type="EMBL" id="CM007386">
    <property type="protein sequence ID" value="ONK66279.1"/>
    <property type="molecule type" value="Genomic_DNA"/>
</dbReference>
<protein>
    <recommendedName>
        <fullName evidence="3">Ferrochelatase</fullName>
    </recommendedName>
</protein>
<evidence type="ECO:0000313" key="1">
    <source>
        <dbReference type="EMBL" id="ONK66279.1"/>
    </source>
</evidence>
<dbReference type="Gene3D" id="3.40.50.1400">
    <property type="match status" value="1"/>
</dbReference>
<evidence type="ECO:0000313" key="2">
    <source>
        <dbReference type="Proteomes" id="UP000243459"/>
    </source>
</evidence>
<dbReference type="AlphaFoldDB" id="A0A5P1ENA3"/>
<organism evidence="1 2">
    <name type="scientific">Asparagus officinalis</name>
    <name type="common">Garden asparagus</name>
    <dbReference type="NCBI Taxonomy" id="4686"/>
    <lineage>
        <taxon>Eukaryota</taxon>
        <taxon>Viridiplantae</taxon>
        <taxon>Streptophyta</taxon>
        <taxon>Embryophyta</taxon>
        <taxon>Tracheophyta</taxon>
        <taxon>Spermatophyta</taxon>
        <taxon>Magnoliopsida</taxon>
        <taxon>Liliopsida</taxon>
        <taxon>Asparagales</taxon>
        <taxon>Asparagaceae</taxon>
        <taxon>Asparagoideae</taxon>
        <taxon>Asparagus</taxon>
    </lineage>
</organism>
<sequence length="156" mass="17338">MVALGTGTPQTKLSGICHKPIKRRLFHRSQVSKCDIVSAFHSSDREHHHSLSYNASSLYIPSKDRKFLGKSSYSSEACSSDENMVGASSTTAREKVGVLLLNLGGPETLQDVQPFPFNLFADPTAKEDNERFLLKLRNRMERLGLIIQRLSSDSSI</sequence>
<name>A0A5P1ENA3_ASPOF</name>
<dbReference type="Gramene" id="ONK66279">
    <property type="protein sequence ID" value="ONK66279"/>
    <property type="gene ID" value="A4U43_C06F6060"/>
</dbReference>
<accession>A0A5P1ENA3</accession>
<dbReference type="SUPFAM" id="SSF53800">
    <property type="entry name" value="Chelatase"/>
    <property type="match status" value="1"/>
</dbReference>
<dbReference type="Proteomes" id="UP000243459">
    <property type="component" value="Chromosome 6"/>
</dbReference>
<keyword evidence="2" id="KW-1185">Reference proteome</keyword>
<reference evidence="2" key="1">
    <citation type="journal article" date="2017" name="Nat. Commun.">
        <title>The asparagus genome sheds light on the origin and evolution of a young Y chromosome.</title>
        <authorList>
            <person name="Harkess A."/>
            <person name="Zhou J."/>
            <person name="Xu C."/>
            <person name="Bowers J.E."/>
            <person name="Van der Hulst R."/>
            <person name="Ayyampalayam S."/>
            <person name="Mercati F."/>
            <person name="Riccardi P."/>
            <person name="McKain M.R."/>
            <person name="Kakrana A."/>
            <person name="Tang H."/>
            <person name="Ray J."/>
            <person name="Groenendijk J."/>
            <person name="Arikit S."/>
            <person name="Mathioni S.M."/>
            <person name="Nakano M."/>
            <person name="Shan H."/>
            <person name="Telgmann-Rauber A."/>
            <person name="Kanno A."/>
            <person name="Yue Z."/>
            <person name="Chen H."/>
            <person name="Li W."/>
            <person name="Chen Y."/>
            <person name="Xu X."/>
            <person name="Zhang Y."/>
            <person name="Luo S."/>
            <person name="Chen H."/>
            <person name="Gao J."/>
            <person name="Mao Z."/>
            <person name="Pires J.C."/>
            <person name="Luo M."/>
            <person name="Kudrna D."/>
            <person name="Wing R.A."/>
            <person name="Meyers B.C."/>
            <person name="Yi K."/>
            <person name="Kong H."/>
            <person name="Lavrijsen P."/>
            <person name="Sunseri F."/>
            <person name="Falavigna A."/>
            <person name="Ye Y."/>
            <person name="Leebens-Mack J.H."/>
            <person name="Chen G."/>
        </authorList>
    </citation>
    <scope>NUCLEOTIDE SEQUENCE [LARGE SCALE GENOMIC DNA]</scope>
    <source>
        <strain evidence="2">cv. DH0086</strain>
    </source>
</reference>
<evidence type="ECO:0008006" key="3">
    <source>
        <dbReference type="Google" id="ProtNLM"/>
    </source>
</evidence>